<dbReference type="Pfam" id="PF02719">
    <property type="entry name" value="Polysacc_synt_2"/>
    <property type="match status" value="1"/>
</dbReference>
<evidence type="ECO:0000256" key="2">
    <source>
        <dbReference type="SAM" id="MobiDB-lite"/>
    </source>
</evidence>
<feature type="transmembrane region" description="Helical" evidence="3">
    <location>
        <begin position="12"/>
        <end position="30"/>
    </location>
</feature>
<feature type="region of interest" description="Disordered" evidence="2">
    <location>
        <begin position="624"/>
        <end position="644"/>
    </location>
</feature>
<gene>
    <name evidence="5" type="ORF">E8L03_12445</name>
</gene>
<keyword evidence="6" id="KW-1185">Reference proteome</keyword>
<dbReference type="Pfam" id="PF13727">
    <property type="entry name" value="CoA_binding_3"/>
    <property type="match status" value="1"/>
</dbReference>
<evidence type="ECO:0000313" key="5">
    <source>
        <dbReference type="EMBL" id="QJT09694.1"/>
    </source>
</evidence>
<accession>A0ABX6NGF5</accession>
<dbReference type="Proteomes" id="UP000503251">
    <property type="component" value="Chromosome"/>
</dbReference>
<sequence>MPSSPKRTGALFNAVDALLAAAAYALAYLVRFEGGALPAEQWTYLLAFIVPFTALKLLFFRLFHLHRGMWRFTSIHDLAAVAKAATLASLVMLAALLIAHRFHGFSRSVFVLDWLFTMLLVGGVRVFIRMVAGMGWPDLSRERLMHLARGRWRPAARRRCVLFGAGTAAEALLRDMEDRPETGIEVAAIFDDNPSKQGLRLHAVPVVGGLDDVEEWLTTQRAPVQEALIALPEAVPEAMRRAVDVCERAGLGYRTIPSLHEIAQGRVTVSALREVDYRDLLPRETAQPERERISAYLTGRRVLVTGAGGSIGSELCRQIAHFDPASLLLVEMNESSLYTIAMELEHERGFTRHTPLLGTLADRRWTEWVFAEHKPHVVFHAAAYKHVPMLELHPWQAVTNNVLATESLLDIADAHGVERTIIVSTDKAVNPANVMGATKRLTERLMQCRRGGSMKLAAVRFGNVLGSSGSVIPLFRRQIAHGGPVTVTHPEMTRFFMTVEEACLLILQAGAMGSAGEIFVLNMGNPVKIIDLARDLIHLSGKEPDKDIEIRITGLRPGEKLAEELVSADEHAAPSEHSQILVLEESSCPAPGTYADILTTLADAAARREPDELRRLLAMAVPEYHPASGGSVGAASPEPSESPA</sequence>
<feature type="transmembrane region" description="Helical" evidence="3">
    <location>
        <begin position="114"/>
        <end position="136"/>
    </location>
</feature>
<keyword evidence="3" id="KW-1133">Transmembrane helix</keyword>
<dbReference type="PANTHER" id="PTHR43318">
    <property type="entry name" value="UDP-N-ACETYLGLUCOSAMINE 4,6-DEHYDRATASE"/>
    <property type="match status" value="1"/>
</dbReference>
<keyword evidence="3" id="KW-0472">Membrane</keyword>
<comment type="similarity">
    <text evidence="1">Belongs to the polysaccharide synthase family.</text>
</comment>
<dbReference type="SUPFAM" id="SSF51735">
    <property type="entry name" value="NAD(P)-binding Rossmann-fold domains"/>
    <property type="match status" value="2"/>
</dbReference>
<evidence type="ECO:0000259" key="4">
    <source>
        <dbReference type="Pfam" id="PF02719"/>
    </source>
</evidence>
<dbReference type="RefSeq" id="WP_171267524.1">
    <property type="nucleotide sequence ID" value="NZ_CP039543.1"/>
</dbReference>
<organism evidence="5 6">
    <name type="scientific">Oceanidesulfovibrio marinus</name>
    <dbReference type="NCBI Taxonomy" id="370038"/>
    <lineage>
        <taxon>Bacteria</taxon>
        <taxon>Pseudomonadati</taxon>
        <taxon>Thermodesulfobacteriota</taxon>
        <taxon>Desulfovibrionia</taxon>
        <taxon>Desulfovibrionales</taxon>
        <taxon>Desulfovibrionaceae</taxon>
        <taxon>Oceanidesulfovibrio</taxon>
    </lineage>
</organism>
<feature type="transmembrane region" description="Helical" evidence="3">
    <location>
        <begin position="42"/>
        <end position="63"/>
    </location>
</feature>
<evidence type="ECO:0000256" key="3">
    <source>
        <dbReference type="SAM" id="Phobius"/>
    </source>
</evidence>
<feature type="domain" description="Polysaccharide biosynthesis protein CapD-like" evidence="4">
    <location>
        <begin position="302"/>
        <end position="583"/>
    </location>
</feature>
<dbReference type="InterPro" id="IPR003869">
    <property type="entry name" value="Polysac_CapD-like"/>
</dbReference>
<dbReference type="InterPro" id="IPR051203">
    <property type="entry name" value="Polysaccharide_Synthase-Rel"/>
</dbReference>
<name>A0ABX6NGF5_9BACT</name>
<dbReference type="EMBL" id="CP039543">
    <property type="protein sequence ID" value="QJT09694.1"/>
    <property type="molecule type" value="Genomic_DNA"/>
</dbReference>
<feature type="transmembrane region" description="Helical" evidence="3">
    <location>
        <begin position="84"/>
        <end position="102"/>
    </location>
</feature>
<proteinExistence type="inferred from homology"/>
<evidence type="ECO:0000256" key="1">
    <source>
        <dbReference type="ARBA" id="ARBA00007430"/>
    </source>
</evidence>
<dbReference type="Gene3D" id="3.40.50.720">
    <property type="entry name" value="NAD(P)-binding Rossmann-like Domain"/>
    <property type="match status" value="2"/>
</dbReference>
<dbReference type="InterPro" id="IPR036291">
    <property type="entry name" value="NAD(P)-bd_dom_sf"/>
</dbReference>
<evidence type="ECO:0000313" key="6">
    <source>
        <dbReference type="Proteomes" id="UP000503251"/>
    </source>
</evidence>
<protein>
    <submittedName>
        <fullName evidence="5">Polysaccharide biosynthesis protein</fullName>
    </submittedName>
</protein>
<dbReference type="CDD" id="cd05237">
    <property type="entry name" value="UDP_invert_4-6DH_SDR_e"/>
    <property type="match status" value="1"/>
</dbReference>
<dbReference type="PANTHER" id="PTHR43318:SF1">
    <property type="entry name" value="POLYSACCHARIDE BIOSYNTHESIS PROTEIN EPSC-RELATED"/>
    <property type="match status" value="1"/>
</dbReference>
<keyword evidence="3" id="KW-0812">Transmembrane</keyword>
<reference evidence="5 6" key="1">
    <citation type="submission" date="2019-04" db="EMBL/GenBank/DDBJ databases">
        <title>Isolation and culture of sulfate reducing bacteria from the cold seep of the South China Sea.</title>
        <authorList>
            <person name="Sun C."/>
            <person name="Liu R."/>
        </authorList>
    </citation>
    <scope>NUCLEOTIDE SEQUENCE [LARGE SCALE GENOMIC DNA]</scope>
    <source>
        <strain evidence="5 6">CS1</strain>
    </source>
</reference>